<accession>B8GM09</accession>
<organism evidence="2 3">
    <name type="scientific">Thioalkalivibrio sulfidiphilus (strain HL-EbGR7)</name>
    <dbReference type="NCBI Taxonomy" id="396588"/>
    <lineage>
        <taxon>Bacteria</taxon>
        <taxon>Pseudomonadati</taxon>
        <taxon>Pseudomonadota</taxon>
        <taxon>Gammaproteobacteria</taxon>
        <taxon>Chromatiales</taxon>
        <taxon>Ectothiorhodospiraceae</taxon>
        <taxon>Thioalkalivibrio</taxon>
    </lineage>
</organism>
<dbReference type="InterPro" id="IPR015946">
    <property type="entry name" value="KH_dom-like_a/b"/>
</dbReference>
<keyword evidence="3" id="KW-1185">Reference proteome</keyword>
<dbReference type="InterPro" id="IPR036102">
    <property type="entry name" value="OsmC/Ohrsf"/>
</dbReference>
<evidence type="ECO:0008006" key="4">
    <source>
        <dbReference type="Google" id="ProtNLM"/>
    </source>
</evidence>
<evidence type="ECO:0000313" key="2">
    <source>
        <dbReference type="EMBL" id="ACL73596.1"/>
    </source>
</evidence>
<name>B8GM09_THISH</name>
<dbReference type="Pfam" id="PF02566">
    <property type="entry name" value="OsmC"/>
    <property type="match status" value="1"/>
</dbReference>
<feature type="region of interest" description="Disordered" evidence="1">
    <location>
        <begin position="1"/>
        <end position="29"/>
    </location>
</feature>
<dbReference type="SUPFAM" id="SSF82784">
    <property type="entry name" value="OsmC-like"/>
    <property type="match status" value="1"/>
</dbReference>
<proteinExistence type="predicted"/>
<gene>
    <name evidence="2" type="ordered locus">Tgr7_2519</name>
</gene>
<dbReference type="RefSeq" id="WP_012639071.1">
    <property type="nucleotide sequence ID" value="NC_011901.1"/>
</dbReference>
<reference evidence="2 3" key="1">
    <citation type="journal article" date="2011" name="Stand. Genomic Sci.">
        <title>Complete genome sequence of 'Thioalkalivibrio sulfidophilus' HL-EbGr7.</title>
        <authorList>
            <person name="Muyzer G."/>
            <person name="Sorokin D.Y."/>
            <person name="Mavromatis K."/>
            <person name="Lapidus A."/>
            <person name="Clum A."/>
            <person name="Ivanova N."/>
            <person name="Pati A."/>
            <person name="d'Haeseleer P."/>
            <person name="Woyke T."/>
            <person name="Kyrpides N.C."/>
        </authorList>
    </citation>
    <scope>NUCLEOTIDE SEQUENCE [LARGE SCALE GENOMIC DNA]</scope>
    <source>
        <strain evidence="2 3">HL-EbGR7</strain>
    </source>
</reference>
<dbReference type="HOGENOM" id="CLU_1748839_0_0_6"/>
<dbReference type="eggNOG" id="COG1764">
    <property type="taxonomic scope" value="Bacteria"/>
</dbReference>
<dbReference type="KEGG" id="tgr:Tgr7_2519"/>
<evidence type="ECO:0000313" key="3">
    <source>
        <dbReference type="Proteomes" id="UP000002383"/>
    </source>
</evidence>
<dbReference type="InterPro" id="IPR003718">
    <property type="entry name" value="OsmC/Ohr_fam"/>
</dbReference>
<dbReference type="STRING" id="396588.Tgr7_2519"/>
<dbReference type="Proteomes" id="UP000002383">
    <property type="component" value="Chromosome"/>
</dbReference>
<sequence length="149" mass="16346">MMEMDANTLPVSPPSSPAHPGGVKPPSSGTLVLHRGADGQLHLEPREASDHGVLGLRPVEHLAVALGGCLSEFAGRFLERRKLPPTLRIEMHWGVSVQQCCIDALRVRLHVDAQLDEMGRQTLYRMLDQCPVHKALHGNVEVTLEVVEK</sequence>
<dbReference type="EMBL" id="CP001339">
    <property type="protein sequence ID" value="ACL73596.1"/>
    <property type="molecule type" value="Genomic_DNA"/>
</dbReference>
<protein>
    <recommendedName>
        <fullName evidence="4">OsmC family protein</fullName>
    </recommendedName>
</protein>
<dbReference type="AlphaFoldDB" id="B8GM09"/>
<dbReference type="Gene3D" id="3.30.300.20">
    <property type="match status" value="1"/>
</dbReference>
<evidence type="ECO:0000256" key="1">
    <source>
        <dbReference type="SAM" id="MobiDB-lite"/>
    </source>
</evidence>